<dbReference type="CDD" id="cd02440">
    <property type="entry name" value="AdoMet_MTases"/>
    <property type="match status" value="1"/>
</dbReference>
<organism evidence="2 3">
    <name type="scientific">Glonium stellatum</name>
    <dbReference type="NCBI Taxonomy" id="574774"/>
    <lineage>
        <taxon>Eukaryota</taxon>
        <taxon>Fungi</taxon>
        <taxon>Dikarya</taxon>
        <taxon>Ascomycota</taxon>
        <taxon>Pezizomycotina</taxon>
        <taxon>Dothideomycetes</taxon>
        <taxon>Pleosporomycetidae</taxon>
        <taxon>Gloniales</taxon>
        <taxon>Gloniaceae</taxon>
        <taxon>Glonium</taxon>
    </lineage>
</organism>
<dbReference type="EMBL" id="KV749939">
    <property type="protein sequence ID" value="OCL06992.1"/>
    <property type="molecule type" value="Genomic_DNA"/>
</dbReference>
<keyword evidence="2" id="KW-0808">Transferase</keyword>
<dbReference type="PANTHER" id="PTHR43591">
    <property type="entry name" value="METHYLTRANSFERASE"/>
    <property type="match status" value="1"/>
</dbReference>
<gene>
    <name evidence="2" type="ORF">AOQ84DRAFT_398730</name>
</gene>
<dbReference type="Pfam" id="PF13489">
    <property type="entry name" value="Methyltransf_23"/>
    <property type="match status" value="1"/>
</dbReference>
<dbReference type="InterPro" id="IPR029063">
    <property type="entry name" value="SAM-dependent_MTases_sf"/>
</dbReference>
<sequence>MSTSNNQYVEVDGEENDSDSALGSDTQSITTSIESTIKNHRWEHGRRYHNYEDGAYPFPNDELEQDRLDLMSHMMSLILGGKLHLTPIKNPTRILDIGTGTADEYPSADVLGNDITPIQPRWVPPNVKFEIDNVENDWPNRRNYSFIHCRCMPCTISNWPRLVEQCYEHTETNGWAEFQDYDLVPYSEDGTLKPDNYITKMYDLLIQATKAGKMEPSPGPGLEKWLRNAGFKNVHHEVFKVPLGSWPKDPKLKKIGIINKAQFEDGLDGFLLRPYTKMLGWTNEEVQVFLAGVRKAVSDKDVHTLFDL</sequence>
<reference evidence="2 3" key="1">
    <citation type="journal article" date="2016" name="Nat. Commun.">
        <title>Ectomycorrhizal ecology is imprinted in the genome of the dominant symbiotic fungus Cenococcum geophilum.</title>
        <authorList>
            <consortium name="DOE Joint Genome Institute"/>
            <person name="Peter M."/>
            <person name="Kohler A."/>
            <person name="Ohm R.A."/>
            <person name="Kuo A."/>
            <person name="Krutzmann J."/>
            <person name="Morin E."/>
            <person name="Arend M."/>
            <person name="Barry K.W."/>
            <person name="Binder M."/>
            <person name="Choi C."/>
            <person name="Clum A."/>
            <person name="Copeland A."/>
            <person name="Grisel N."/>
            <person name="Haridas S."/>
            <person name="Kipfer T."/>
            <person name="LaButti K."/>
            <person name="Lindquist E."/>
            <person name="Lipzen A."/>
            <person name="Maire R."/>
            <person name="Meier B."/>
            <person name="Mihaltcheva S."/>
            <person name="Molinier V."/>
            <person name="Murat C."/>
            <person name="Poggeler S."/>
            <person name="Quandt C.A."/>
            <person name="Sperisen C."/>
            <person name="Tritt A."/>
            <person name="Tisserant E."/>
            <person name="Crous P.W."/>
            <person name="Henrissat B."/>
            <person name="Nehls U."/>
            <person name="Egli S."/>
            <person name="Spatafora J.W."/>
            <person name="Grigoriev I.V."/>
            <person name="Martin F.M."/>
        </authorList>
    </citation>
    <scope>NUCLEOTIDE SEQUENCE [LARGE SCALE GENOMIC DNA]</scope>
    <source>
        <strain evidence="2 3">CBS 207.34</strain>
    </source>
</reference>
<evidence type="ECO:0000256" key="1">
    <source>
        <dbReference type="SAM" id="MobiDB-lite"/>
    </source>
</evidence>
<dbReference type="SUPFAM" id="SSF53335">
    <property type="entry name" value="S-adenosyl-L-methionine-dependent methyltransferases"/>
    <property type="match status" value="1"/>
</dbReference>
<dbReference type="Proteomes" id="UP000250140">
    <property type="component" value="Unassembled WGS sequence"/>
</dbReference>
<accession>A0A8E2JRR0</accession>
<dbReference type="PANTHER" id="PTHR43591:SF10">
    <property type="entry name" value="ABC TRANSMEMBRANE TYPE-1 DOMAIN-CONTAINING PROTEIN-RELATED"/>
    <property type="match status" value="1"/>
</dbReference>
<dbReference type="OrthoDB" id="2013972at2759"/>
<dbReference type="GO" id="GO:0032259">
    <property type="term" value="P:methylation"/>
    <property type="evidence" value="ECO:0007669"/>
    <property type="project" value="UniProtKB-KW"/>
</dbReference>
<proteinExistence type="predicted"/>
<keyword evidence="3" id="KW-1185">Reference proteome</keyword>
<protein>
    <submittedName>
        <fullName evidence="2">S-adenosyl-L-methionine-dependent methyltransferase</fullName>
    </submittedName>
</protein>
<feature type="region of interest" description="Disordered" evidence="1">
    <location>
        <begin position="1"/>
        <end position="28"/>
    </location>
</feature>
<dbReference type="AlphaFoldDB" id="A0A8E2JRR0"/>
<dbReference type="Gene3D" id="3.40.50.150">
    <property type="entry name" value="Vaccinia Virus protein VP39"/>
    <property type="match status" value="1"/>
</dbReference>
<dbReference type="GO" id="GO:0008168">
    <property type="term" value="F:methyltransferase activity"/>
    <property type="evidence" value="ECO:0007669"/>
    <property type="project" value="UniProtKB-KW"/>
</dbReference>
<name>A0A8E2JRR0_9PEZI</name>
<evidence type="ECO:0000313" key="3">
    <source>
        <dbReference type="Proteomes" id="UP000250140"/>
    </source>
</evidence>
<keyword evidence="2" id="KW-0489">Methyltransferase</keyword>
<evidence type="ECO:0000313" key="2">
    <source>
        <dbReference type="EMBL" id="OCL06992.1"/>
    </source>
</evidence>